<dbReference type="InterPro" id="IPR046342">
    <property type="entry name" value="CBS_dom_sf"/>
</dbReference>
<dbReference type="SMART" id="SM00116">
    <property type="entry name" value="CBS"/>
    <property type="match status" value="2"/>
</dbReference>
<dbReference type="Pfam" id="PF00571">
    <property type="entry name" value="CBS"/>
    <property type="match status" value="2"/>
</dbReference>
<keyword evidence="2" id="KW-0677">Repeat</keyword>
<dbReference type="CDD" id="cd04604">
    <property type="entry name" value="CBS_pair_SIS_assoc"/>
    <property type="match status" value="1"/>
</dbReference>
<keyword evidence="9" id="KW-1185">Reference proteome</keyword>
<evidence type="ECO:0000313" key="8">
    <source>
        <dbReference type="EMBL" id="MFC0200918.1"/>
    </source>
</evidence>
<reference evidence="8 9" key="1">
    <citation type="submission" date="2024-09" db="EMBL/GenBank/DDBJ databases">
        <authorList>
            <person name="Sun Q."/>
            <person name="Mori K."/>
        </authorList>
    </citation>
    <scope>NUCLEOTIDE SEQUENCE [LARGE SCALE GENOMIC DNA]</scope>
    <source>
        <strain evidence="8 9">CCM 7904</strain>
    </source>
</reference>
<feature type="domain" description="CBS" evidence="6">
    <location>
        <begin position="186"/>
        <end position="246"/>
    </location>
</feature>
<evidence type="ECO:0000256" key="1">
    <source>
        <dbReference type="ARBA" id="ARBA00008165"/>
    </source>
</evidence>
<evidence type="ECO:0000256" key="5">
    <source>
        <dbReference type="PROSITE-ProRule" id="PRU00703"/>
    </source>
</evidence>
<dbReference type="Gene3D" id="3.40.50.10490">
    <property type="entry name" value="Glucose-6-phosphate isomerase like protein, domain 1"/>
    <property type="match status" value="1"/>
</dbReference>
<organism evidence="8 9">
    <name type="scientific">Paracoccus rhizosphaerae</name>
    <dbReference type="NCBI Taxonomy" id="1133347"/>
    <lineage>
        <taxon>Bacteria</taxon>
        <taxon>Pseudomonadati</taxon>
        <taxon>Pseudomonadota</taxon>
        <taxon>Alphaproteobacteria</taxon>
        <taxon>Rhodobacterales</taxon>
        <taxon>Paracoccaceae</taxon>
        <taxon>Paracoccus</taxon>
    </lineage>
</organism>
<protein>
    <submittedName>
        <fullName evidence="8">SIS domain-containing protein</fullName>
    </submittedName>
</protein>
<evidence type="ECO:0000256" key="2">
    <source>
        <dbReference type="ARBA" id="ARBA00022737"/>
    </source>
</evidence>
<accession>A0ABV6CPK9</accession>
<dbReference type="PIRSF" id="PIRSF004692">
    <property type="entry name" value="KdsD_KpsF"/>
    <property type="match status" value="1"/>
</dbReference>
<dbReference type="InterPro" id="IPR001347">
    <property type="entry name" value="SIS_dom"/>
</dbReference>
<evidence type="ECO:0000259" key="7">
    <source>
        <dbReference type="PROSITE" id="PS51464"/>
    </source>
</evidence>
<dbReference type="InterPro" id="IPR004800">
    <property type="entry name" value="KdsD/KpsF-type"/>
</dbReference>
<feature type="domain" description="CBS" evidence="6">
    <location>
        <begin position="248"/>
        <end position="299"/>
    </location>
</feature>
<dbReference type="PROSITE" id="PS51371">
    <property type="entry name" value="CBS"/>
    <property type="match status" value="2"/>
</dbReference>
<evidence type="ECO:0000256" key="3">
    <source>
        <dbReference type="ARBA" id="ARBA00023122"/>
    </source>
</evidence>
<dbReference type="InterPro" id="IPR050986">
    <property type="entry name" value="GutQ/KpsF_isomerases"/>
</dbReference>
<dbReference type="PROSITE" id="PS51464">
    <property type="entry name" value="SIS"/>
    <property type="match status" value="1"/>
</dbReference>
<dbReference type="InterPro" id="IPR000644">
    <property type="entry name" value="CBS_dom"/>
</dbReference>
<evidence type="ECO:0000313" key="9">
    <source>
        <dbReference type="Proteomes" id="UP001589795"/>
    </source>
</evidence>
<feature type="domain" description="SIS" evidence="7">
    <location>
        <begin position="18"/>
        <end position="161"/>
    </location>
</feature>
<dbReference type="Gene3D" id="3.10.580.10">
    <property type="entry name" value="CBS-domain"/>
    <property type="match status" value="1"/>
</dbReference>
<dbReference type="InterPro" id="IPR046348">
    <property type="entry name" value="SIS_dom_sf"/>
</dbReference>
<name>A0ABV6CPK9_9RHOB</name>
<evidence type="ECO:0000259" key="6">
    <source>
        <dbReference type="PROSITE" id="PS51371"/>
    </source>
</evidence>
<keyword evidence="3 5" id="KW-0129">CBS domain</keyword>
<dbReference type="PANTHER" id="PTHR42745:SF1">
    <property type="entry name" value="ARABINOSE 5-PHOSPHATE ISOMERASE KDSD"/>
    <property type="match status" value="1"/>
</dbReference>
<comment type="caution">
    <text evidence="8">The sequence shown here is derived from an EMBL/GenBank/DDBJ whole genome shotgun (WGS) entry which is preliminary data.</text>
</comment>
<dbReference type="CDD" id="cd05014">
    <property type="entry name" value="SIS_Kpsf"/>
    <property type="match status" value="1"/>
</dbReference>
<dbReference type="SUPFAM" id="SSF53697">
    <property type="entry name" value="SIS domain"/>
    <property type="match status" value="1"/>
</dbReference>
<dbReference type="NCBIfam" id="TIGR00393">
    <property type="entry name" value="kpsF"/>
    <property type="match status" value="1"/>
</dbReference>
<comment type="similarity">
    <text evidence="1 4">Belongs to the SIS family. GutQ/KpsF subfamily.</text>
</comment>
<proteinExistence type="inferred from homology"/>
<sequence>MAGLQALSGGLGDEFSRAVEMILAVRGRVIVSGMGKSGHVGRKIAATLASTGTPAQFVHPAEASHGDLGMVTQADLALVLSNSGETPELADLIAHTRRFRIPLIGVAARPQSTLMRQADLALVLPAAPEACGNGIVPTTSTTMTLALGDALAIALMEHRQFTPEHFRTFHPGGKLGARLAKVGDLMHRDMPLVAADAPMSEALLVISQKGYGVTGVIDGAGGLVGIITDGDLRRHMEGLLDHRAAEVMTRAPRTIDPGALAEAALAQMQERKITCLFAVEDGRPSGILHIHDCLRAGLF</sequence>
<gene>
    <name evidence="8" type="ORF">ACFFIZ_11495</name>
</gene>
<dbReference type="PANTHER" id="PTHR42745">
    <property type="match status" value="1"/>
</dbReference>
<dbReference type="Pfam" id="PF01380">
    <property type="entry name" value="SIS"/>
    <property type="match status" value="1"/>
</dbReference>
<dbReference type="InterPro" id="IPR035474">
    <property type="entry name" value="SIS_Kpsf"/>
</dbReference>
<dbReference type="RefSeq" id="WP_265507870.1">
    <property type="nucleotide sequence ID" value="NZ_JAOTBE010000045.1"/>
</dbReference>
<evidence type="ECO:0000256" key="4">
    <source>
        <dbReference type="PIRNR" id="PIRNR004692"/>
    </source>
</evidence>
<dbReference type="EMBL" id="JBHLWQ010000105">
    <property type="protein sequence ID" value="MFC0200918.1"/>
    <property type="molecule type" value="Genomic_DNA"/>
</dbReference>
<dbReference type="Proteomes" id="UP001589795">
    <property type="component" value="Unassembled WGS sequence"/>
</dbReference>